<evidence type="ECO:0000313" key="2">
    <source>
        <dbReference type="EMBL" id="AGS34312.1"/>
    </source>
</evidence>
<dbReference type="EMBL" id="CP003924">
    <property type="protein sequence ID" value="AGS34312.1"/>
    <property type="molecule type" value="Genomic_DNA"/>
</dbReference>
<accession>S5STC5</accession>
<dbReference type="HOGENOM" id="CLU_038046_0_0_11"/>
<feature type="transmembrane region" description="Helical" evidence="1">
    <location>
        <begin position="333"/>
        <end position="356"/>
    </location>
</feature>
<dbReference type="Pfam" id="PF07690">
    <property type="entry name" value="MFS_1"/>
    <property type="match status" value="1"/>
</dbReference>
<dbReference type="eggNOG" id="COG2807">
    <property type="taxonomic scope" value="Bacteria"/>
</dbReference>
<keyword evidence="1" id="KW-0812">Transmembrane</keyword>
<feature type="transmembrane region" description="Helical" evidence="1">
    <location>
        <begin position="40"/>
        <end position="62"/>
    </location>
</feature>
<feature type="transmembrane region" description="Helical" evidence="1">
    <location>
        <begin position="242"/>
        <end position="263"/>
    </location>
</feature>
<dbReference type="PATRIC" id="fig|1224163.3.peg.828"/>
<evidence type="ECO:0008006" key="4">
    <source>
        <dbReference type="Google" id="ProtNLM"/>
    </source>
</evidence>
<dbReference type="GO" id="GO:0022857">
    <property type="term" value="F:transmembrane transporter activity"/>
    <property type="evidence" value="ECO:0007669"/>
    <property type="project" value="InterPro"/>
</dbReference>
<dbReference type="SUPFAM" id="SSF103473">
    <property type="entry name" value="MFS general substrate transporter"/>
    <property type="match status" value="1"/>
</dbReference>
<dbReference type="STRING" id="1224163.B841_04145"/>
<keyword evidence="1" id="KW-1133">Transmembrane helix</keyword>
<evidence type="ECO:0000313" key="3">
    <source>
        <dbReference type="Proteomes" id="UP000015388"/>
    </source>
</evidence>
<feature type="transmembrane region" description="Helical" evidence="1">
    <location>
        <begin position="127"/>
        <end position="152"/>
    </location>
</feature>
<dbReference type="AlphaFoldDB" id="S5STC5"/>
<dbReference type="PANTHER" id="PTHR23523:SF2">
    <property type="entry name" value="2-NITROIMIDAZOLE TRANSPORTER"/>
    <property type="match status" value="1"/>
</dbReference>
<dbReference type="InterPro" id="IPR036259">
    <property type="entry name" value="MFS_trans_sf"/>
</dbReference>
<protein>
    <recommendedName>
        <fullName evidence="4">Cyanate permease</fullName>
    </recommendedName>
</protein>
<dbReference type="Proteomes" id="UP000015388">
    <property type="component" value="Chromosome"/>
</dbReference>
<feature type="transmembrane region" description="Helical" evidence="1">
    <location>
        <begin position="300"/>
        <end position="321"/>
    </location>
</feature>
<evidence type="ECO:0000256" key="1">
    <source>
        <dbReference type="SAM" id="Phobius"/>
    </source>
</evidence>
<feature type="transmembrane region" description="Helical" evidence="1">
    <location>
        <begin position="204"/>
        <end position="222"/>
    </location>
</feature>
<reference evidence="2 3" key="1">
    <citation type="submission" date="2012-11" db="EMBL/GenBank/DDBJ databases">
        <title>The complete genome sequence of Corynebacterium maris Coryn-1 (=DSM 45190).</title>
        <authorList>
            <person name="Schaffert L."/>
            <person name="Albersmeier A."/>
            <person name="Kalinowski J."/>
            <person name="Ruckert C."/>
        </authorList>
    </citation>
    <scope>NUCLEOTIDE SEQUENCE [LARGE SCALE GENOMIC DNA]</scope>
    <source>
        <strain evidence="3">Coryn-1</strain>
    </source>
</reference>
<dbReference type="Gene3D" id="1.20.1250.20">
    <property type="entry name" value="MFS general substrate transporter like domains"/>
    <property type="match status" value="1"/>
</dbReference>
<proteinExistence type="predicted"/>
<feature type="transmembrane region" description="Helical" evidence="1">
    <location>
        <begin position="74"/>
        <end position="90"/>
    </location>
</feature>
<keyword evidence="1" id="KW-0472">Membrane</keyword>
<keyword evidence="3" id="KW-1185">Reference proteome</keyword>
<name>S5STC5_9CORY</name>
<dbReference type="InterPro" id="IPR011701">
    <property type="entry name" value="MFS"/>
</dbReference>
<feature type="transmembrane region" description="Helical" evidence="1">
    <location>
        <begin position="164"/>
        <end position="183"/>
    </location>
</feature>
<feature type="transmembrane region" description="Helical" evidence="1">
    <location>
        <begin position="275"/>
        <end position="294"/>
    </location>
</feature>
<dbReference type="KEGG" id="cmd:B841_04145"/>
<sequence length="402" mass="41454">MIGGGFALAAVFVAALNLRAGISSVGPVLGDLLAWYDASGALAGLVTAMPGMFFAVMGLAAVPIASRLGLSRTLLLGMTMTLTGLALRPWTGSVGLFLLLTALVVAGIALSNVLLPAWIKLHGGKNVVALMTVNGAVLGLSGGLGPLSAALADGPGGWRDALFVWAWLALAQVLVWAVVALRTRYDFPSHSAVGEDGRAPTGSLWRAASALALMFYFGLQSMQAYVQMGWLPQILIDAGVDVAVAALALSLTAVFGVAGGLIMPTVVQRSRWLPGWPLLFGVVTVAGYVGLLLIPDTMPLLWAGLLGLGGWAFPTALNLIVVKARHPLVAARLSGFVQPYGYIIAAAGPLLVGLAYRPENPHTWTAIITVLIVLAALKGVVGMKAAQPGRVDDELGRSSTGA</sequence>
<feature type="transmembrane region" description="Helical" evidence="1">
    <location>
        <begin position="96"/>
        <end position="115"/>
    </location>
</feature>
<dbReference type="InterPro" id="IPR052524">
    <property type="entry name" value="MFS_Cyanate_Porter"/>
</dbReference>
<dbReference type="PANTHER" id="PTHR23523">
    <property type="match status" value="1"/>
</dbReference>
<feature type="transmembrane region" description="Helical" evidence="1">
    <location>
        <begin position="362"/>
        <end position="381"/>
    </location>
</feature>
<gene>
    <name evidence="2" type="ORF">B841_04145</name>
</gene>
<organism evidence="2 3">
    <name type="scientific">Corynebacterium maris DSM 45190</name>
    <dbReference type="NCBI Taxonomy" id="1224163"/>
    <lineage>
        <taxon>Bacteria</taxon>
        <taxon>Bacillati</taxon>
        <taxon>Actinomycetota</taxon>
        <taxon>Actinomycetes</taxon>
        <taxon>Mycobacteriales</taxon>
        <taxon>Corynebacteriaceae</taxon>
        <taxon>Corynebacterium</taxon>
    </lineage>
</organism>